<protein>
    <recommendedName>
        <fullName evidence="1">Tip attachment protein J HDII-ins2 domain-containing protein</fullName>
    </recommendedName>
</protein>
<evidence type="ECO:0000313" key="3">
    <source>
        <dbReference type="Proteomes" id="UP000322553"/>
    </source>
</evidence>
<dbReference type="Pfam" id="PF24801">
    <property type="entry name" value="FNIII-A_GpJ"/>
    <property type="match status" value="1"/>
</dbReference>
<organism evidence="2 3">
    <name type="scientific">Kushneria phosphatilytica</name>
    <dbReference type="NCBI Taxonomy" id="657387"/>
    <lineage>
        <taxon>Bacteria</taxon>
        <taxon>Pseudomonadati</taxon>
        <taxon>Pseudomonadota</taxon>
        <taxon>Gammaproteobacteria</taxon>
        <taxon>Oceanospirillales</taxon>
        <taxon>Halomonadaceae</taxon>
        <taxon>Kushneria</taxon>
    </lineage>
</organism>
<dbReference type="InterPro" id="IPR055385">
    <property type="entry name" value="GpJ_HDII-ins2"/>
</dbReference>
<dbReference type="EMBL" id="CP043420">
    <property type="protein sequence ID" value="QEL10890.1"/>
    <property type="molecule type" value="Genomic_DNA"/>
</dbReference>
<reference evidence="2 3" key="1">
    <citation type="submission" date="2019-08" db="EMBL/GenBank/DDBJ databases">
        <title>Complete genome sequence of Kushneria sp. YCWA18, a halophilic phosphate-solubilizing bacterium isolated from Daqiao saltern in China.</title>
        <authorList>
            <person name="Du G.-X."/>
            <person name="Qu L.-Y."/>
        </authorList>
    </citation>
    <scope>NUCLEOTIDE SEQUENCE [LARGE SCALE GENOMIC DNA]</scope>
    <source>
        <strain evidence="2 3">YCWA18</strain>
    </source>
</reference>
<evidence type="ECO:0000313" key="2">
    <source>
        <dbReference type="EMBL" id="QEL10890.1"/>
    </source>
</evidence>
<proteinExistence type="predicted"/>
<dbReference type="Proteomes" id="UP000322553">
    <property type="component" value="Chromosome"/>
</dbReference>
<dbReference type="KEGG" id="kuy:FY550_06940"/>
<sequence>MIEIYPSKLEGRPIETHQAHGVTLEEWLISSSERYRTVAELEQEMMAPPISIEIDGCRIPPKYWASTRIDCRDTICIYPEPRGGVFDAIGGLFSSIINVIASIFVSTPSAPDTGGGRGQGDDIYGADAKGNKPKLGAVIPHVAGRRQRYPDYLLPIRKWYADKRTEKVEMMLCYAYGKHRIESDDVRVGNTALTSLGNDADFAIYGPGESMAGDQRRIYWHNSTEVGSTSSGNGIKLKTTYSVPRDPDASAYRVSGNNLIIPSGAGSFPSGWQSGMIVHAYIPQDYIVIDGGEAADVLEGDFTDLAPVEGMVIQIRGENQGIYTVASYEPGTDGAMDHMTLSKDGEPVTYLKTGSKRAAFGLPDFRYQIIAADSSTVTLDRLSDDGTVDESWPGFVARTVNDAIVRLDASTVEGDWAGAFAAVPENEKTDMIEWCVLFTQGLTELEDDGDPSDHEVTVELQYRDIAERGDWTSIRKTYRDATLDQIGFTERAAMPYPMRPEVRMRRIGSSDDTQIVDEVQWVRLKSRLDSPTSYEGVTCIAVTLTGGDKLSTASDNQISVIGTSILPVRRNGQWQPEQPTRDIAPFCLSLLQSVGYQDGLIGLEEWDRLDELWRARGDTLDAVFDDESTVKEVLKTALEPGMADFTIRRGEVIPVRDGLRSVLGQGYSPQNMTGALTRQYTAPSDDDHDYVEVEYTDARTWQKATVDAWLPGSAKRKAKKLSLDGVTDRTHAWRIGMREASRLKYQRFEYSWETELDGMNSSYLEYVPVSDDVPGYSQSAFVRDWERLDDGRLLLVVSEVFDWPDAPVISLRRPDGVATSPLPCEQIDDYQLICDDPGFDPLTIENSAEPTFCQFGTLQTWAYEVLVTDTSPSWPDSVSLQGVNYDERIYAYDDAFPPDSA</sequence>
<dbReference type="RefSeq" id="WP_149054438.1">
    <property type="nucleotide sequence ID" value="NZ_CP043420.1"/>
</dbReference>
<keyword evidence="3" id="KW-1185">Reference proteome</keyword>
<accession>A0A5C0ZWB2</accession>
<evidence type="ECO:0000259" key="1">
    <source>
        <dbReference type="Pfam" id="PF24801"/>
    </source>
</evidence>
<dbReference type="AlphaFoldDB" id="A0A5C0ZWB2"/>
<feature type="domain" description="Tip attachment protein J HDII-ins2" evidence="1">
    <location>
        <begin position="437"/>
        <end position="528"/>
    </location>
</feature>
<gene>
    <name evidence="2" type="ORF">FY550_06940</name>
</gene>
<name>A0A5C0ZWB2_9GAMM</name>
<dbReference type="NCBIfam" id="NF040662">
    <property type="entry name" value="attach_TipJ_rel"/>
    <property type="match status" value="1"/>
</dbReference>